<evidence type="ECO:0000313" key="2">
    <source>
        <dbReference type="Proteomes" id="UP001057402"/>
    </source>
</evidence>
<keyword evidence="2" id="KW-1185">Reference proteome</keyword>
<dbReference type="Proteomes" id="UP001057402">
    <property type="component" value="Chromosome 2"/>
</dbReference>
<gene>
    <name evidence="1" type="ORF">MLD38_003697</name>
</gene>
<sequence length="186" mass="20961">MKDSAELTRETPKKSWTKKIKLIKQSSLGSKLKASRAYLKSLFSKSGCSDDSCLHDSKNKQNSDSCEKKKKKKKTPFGQIQTYRNRSAISGERVRENEKTTDVGTNSHRRSFSLSVKWHLSNKVSSSSTSLKPPSSPLVKRPSEFNGIRFLKRSSNVKSEMESPIPGAIAHCKRSQQQVRLRVMEG</sequence>
<evidence type="ECO:0000313" key="1">
    <source>
        <dbReference type="EMBL" id="KAI4385703.1"/>
    </source>
</evidence>
<dbReference type="EMBL" id="CM042881">
    <property type="protein sequence ID" value="KAI4385703.1"/>
    <property type="molecule type" value="Genomic_DNA"/>
</dbReference>
<organism evidence="1 2">
    <name type="scientific">Melastoma candidum</name>
    <dbReference type="NCBI Taxonomy" id="119954"/>
    <lineage>
        <taxon>Eukaryota</taxon>
        <taxon>Viridiplantae</taxon>
        <taxon>Streptophyta</taxon>
        <taxon>Embryophyta</taxon>
        <taxon>Tracheophyta</taxon>
        <taxon>Spermatophyta</taxon>
        <taxon>Magnoliopsida</taxon>
        <taxon>eudicotyledons</taxon>
        <taxon>Gunneridae</taxon>
        <taxon>Pentapetalae</taxon>
        <taxon>rosids</taxon>
        <taxon>malvids</taxon>
        <taxon>Myrtales</taxon>
        <taxon>Melastomataceae</taxon>
        <taxon>Melastomatoideae</taxon>
        <taxon>Melastomateae</taxon>
        <taxon>Melastoma</taxon>
    </lineage>
</organism>
<accession>A0ACB9S4Z0</accession>
<reference evidence="2" key="1">
    <citation type="journal article" date="2023" name="Front. Plant Sci.">
        <title>Chromosomal-level genome assembly of Melastoma candidum provides insights into trichome evolution.</title>
        <authorList>
            <person name="Zhong Y."/>
            <person name="Wu W."/>
            <person name="Sun C."/>
            <person name="Zou P."/>
            <person name="Liu Y."/>
            <person name="Dai S."/>
            <person name="Zhou R."/>
        </authorList>
    </citation>
    <scope>NUCLEOTIDE SEQUENCE [LARGE SCALE GENOMIC DNA]</scope>
</reference>
<protein>
    <submittedName>
        <fullName evidence="1">Uncharacterized protein</fullName>
    </submittedName>
</protein>
<comment type="caution">
    <text evidence="1">The sequence shown here is derived from an EMBL/GenBank/DDBJ whole genome shotgun (WGS) entry which is preliminary data.</text>
</comment>
<name>A0ACB9S4Z0_9MYRT</name>
<proteinExistence type="predicted"/>